<comment type="caution">
    <text evidence="2">The sequence shown here is derived from an EMBL/GenBank/DDBJ whole genome shotgun (WGS) entry which is preliminary data.</text>
</comment>
<feature type="region of interest" description="Disordered" evidence="1">
    <location>
        <begin position="99"/>
        <end position="141"/>
    </location>
</feature>
<evidence type="ECO:0000313" key="3">
    <source>
        <dbReference type="Proteomes" id="UP001257060"/>
    </source>
</evidence>
<dbReference type="RefSeq" id="WP_310923402.1">
    <property type="nucleotide sequence ID" value="NZ_JAMQOP010000001.1"/>
</dbReference>
<dbReference type="EMBL" id="JAMQOP010000001">
    <property type="protein sequence ID" value="MDS0298602.1"/>
    <property type="molecule type" value="Genomic_DNA"/>
</dbReference>
<keyword evidence="3" id="KW-1185">Reference proteome</keyword>
<dbReference type="Proteomes" id="UP001257060">
    <property type="component" value="Unassembled WGS sequence"/>
</dbReference>
<evidence type="ECO:0000256" key="1">
    <source>
        <dbReference type="SAM" id="MobiDB-lite"/>
    </source>
</evidence>
<dbReference type="Pfam" id="PF24336">
    <property type="entry name" value="DUF7504"/>
    <property type="match status" value="1"/>
</dbReference>
<sequence length="264" mass="28239">MDQGGGAGGVPGEAPELAAALDELKRRGSALLVVGSVPADVYRRVSVRMLGDGDAAPRRRLLVTNATDDERDSRLEAVERRTPEWTRIVQFAAASRGSAAASAGPTSTVSPMEPGVASDSDADADSDSGSDADADTGGDPIAHRVDGGVVELGAEVTKTVEQFDAIAGGLAPAELRVAFDCLPTLVAEYDLETGFRFAHIFANHVRIVDGMAHFWLPRERDDEAVRVLEPLFDATVELCLDGTQLRQRWHFRDSNLSSDWLVLE</sequence>
<reference evidence="2 3" key="1">
    <citation type="submission" date="2022-06" db="EMBL/GenBank/DDBJ databases">
        <title>Halogeometricum sp. a new haloarchaeum isolate from saline soil.</title>
        <authorList>
            <person name="Strakova D."/>
            <person name="Galisteo C."/>
            <person name="Sanchez-Porro C."/>
            <person name="Ventosa A."/>
        </authorList>
    </citation>
    <scope>NUCLEOTIDE SEQUENCE [LARGE SCALE GENOMIC DNA]</scope>
    <source>
        <strain evidence="2 3">S1BR25-6</strain>
    </source>
</reference>
<protein>
    <submittedName>
        <fullName evidence="2">Uncharacterized protein</fullName>
    </submittedName>
</protein>
<evidence type="ECO:0000313" key="2">
    <source>
        <dbReference type="EMBL" id="MDS0298602.1"/>
    </source>
</evidence>
<accession>A0ABU2GCR6</accession>
<name>A0ABU2GCR6_9EURY</name>
<dbReference type="InterPro" id="IPR055927">
    <property type="entry name" value="DUF7504"/>
</dbReference>
<gene>
    <name evidence="2" type="ORF">NDI76_07595</name>
</gene>
<proteinExistence type="predicted"/>
<organism evidence="2 3">
    <name type="scientific">Halogeometricum salsisoli</name>
    <dbReference type="NCBI Taxonomy" id="2950536"/>
    <lineage>
        <taxon>Archaea</taxon>
        <taxon>Methanobacteriati</taxon>
        <taxon>Methanobacteriota</taxon>
        <taxon>Stenosarchaea group</taxon>
        <taxon>Halobacteria</taxon>
        <taxon>Halobacteriales</taxon>
        <taxon>Haloferacaceae</taxon>
        <taxon>Halogeometricum</taxon>
    </lineage>
</organism>
<feature type="compositionally biased region" description="Acidic residues" evidence="1">
    <location>
        <begin position="120"/>
        <end position="136"/>
    </location>
</feature>